<evidence type="ECO:0000313" key="3">
    <source>
        <dbReference type="EMBL" id="KAK7195040.1"/>
    </source>
</evidence>
<protein>
    <submittedName>
        <fullName evidence="3">Uncharacterized protein</fullName>
    </submittedName>
</protein>
<evidence type="ECO:0000313" key="4">
    <source>
        <dbReference type="Proteomes" id="UP001430356"/>
    </source>
</evidence>
<feature type="coiled-coil region" evidence="1">
    <location>
        <begin position="254"/>
        <end position="281"/>
    </location>
</feature>
<evidence type="ECO:0000256" key="2">
    <source>
        <dbReference type="SAM" id="MobiDB-lite"/>
    </source>
</evidence>
<dbReference type="AlphaFoldDB" id="A0AAW0ELP4"/>
<feature type="compositionally biased region" description="Pro residues" evidence="2">
    <location>
        <begin position="357"/>
        <end position="369"/>
    </location>
</feature>
<accession>A0AAW0ELP4</accession>
<feature type="region of interest" description="Disordered" evidence="2">
    <location>
        <begin position="357"/>
        <end position="378"/>
    </location>
</feature>
<comment type="caution">
    <text evidence="3">The sequence shown here is derived from an EMBL/GenBank/DDBJ whole genome shotgun (WGS) entry which is preliminary data.</text>
</comment>
<organism evidence="3 4">
    <name type="scientific">Novymonas esmeraldas</name>
    <dbReference type="NCBI Taxonomy" id="1808958"/>
    <lineage>
        <taxon>Eukaryota</taxon>
        <taxon>Discoba</taxon>
        <taxon>Euglenozoa</taxon>
        <taxon>Kinetoplastea</taxon>
        <taxon>Metakinetoplastina</taxon>
        <taxon>Trypanosomatida</taxon>
        <taxon>Trypanosomatidae</taxon>
        <taxon>Novymonas</taxon>
    </lineage>
</organism>
<name>A0AAW0ELP4_9TRYP</name>
<keyword evidence="1" id="KW-0175">Coiled coil</keyword>
<gene>
    <name evidence="3" type="ORF">NESM_000426800</name>
</gene>
<keyword evidence="4" id="KW-1185">Reference proteome</keyword>
<reference evidence="3 4" key="1">
    <citation type="journal article" date="2021" name="MBio">
        <title>A New Model Trypanosomatid, Novymonas esmeraldas: Genomic Perception of Its 'Candidatus Pandoraea novymonadis' Endosymbiont.</title>
        <authorList>
            <person name="Zakharova A."/>
            <person name="Saura A."/>
            <person name="Butenko A."/>
            <person name="Podesvova L."/>
            <person name="Warmusova S."/>
            <person name="Kostygov A.Y."/>
            <person name="Nenarokova A."/>
            <person name="Lukes J."/>
            <person name="Opperdoes F.R."/>
            <person name="Yurchenko V."/>
        </authorList>
    </citation>
    <scope>NUCLEOTIDE SEQUENCE [LARGE SCALE GENOMIC DNA]</scope>
    <source>
        <strain evidence="3 4">E262AT.01</strain>
    </source>
</reference>
<dbReference type="Proteomes" id="UP001430356">
    <property type="component" value="Unassembled WGS sequence"/>
</dbReference>
<dbReference type="EMBL" id="JAECZO010000046">
    <property type="protein sequence ID" value="KAK7195040.1"/>
    <property type="molecule type" value="Genomic_DNA"/>
</dbReference>
<sequence length="410" mass="44376">MAAVAPHTASPLCALEAKYEAVLAENEELSHRLRAEQRRRRHLEDAQRRIQKDVKHDQQRLQRLFTEAEERVGGATSSPSADERVRSLEQTCAYLQAKVESLQVALAVHERGGDHNTEDNPHQDALSTRKAEGPPREEHAVRRRADSELAHCHAELRRLADDAAHKEVFFYQQLAALQAQNAALLDDIDTWVTAEQHTHVAAAFATRTTVAAPSAATHTPTTSQKETAAAAATSVDVAAELVSAAALRQLQQHIEGQEALLEVKDRSIAQLEARVRELERALAATPTMADLQRSHRAATALTTSLSPHAAALAARGTFIPTPTSASSTAATADTPSTILHDIVAVLRFSQEVVSRLPPPGAPRAAPSPPSLLHGHCRSTDRVYPTGESLADAAQHLAGLMRRHASPKHTP</sequence>
<evidence type="ECO:0000256" key="1">
    <source>
        <dbReference type="SAM" id="Coils"/>
    </source>
</evidence>
<proteinExistence type="predicted"/>
<feature type="region of interest" description="Disordered" evidence="2">
    <location>
        <begin position="111"/>
        <end position="144"/>
    </location>
</feature>
<feature type="coiled-coil region" evidence="1">
    <location>
        <begin position="19"/>
        <end position="53"/>
    </location>
</feature>